<evidence type="ECO:0000313" key="6">
    <source>
        <dbReference type="Proteomes" id="UP000624419"/>
    </source>
</evidence>
<feature type="compositionally biased region" description="Polar residues" evidence="3">
    <location>
        <begin position="34"/>
        <end position="45"/>
    </location>
</feature>
<comment type="similarity">
    <text evidence="1">Belongs to the MlaA family.</text>
</comment>
<dbReference type="PANTHER" id="PTHR30035">
    <property type="entry name" value="LIPOPROTEIN VACJ-RELATED"/>
    <property type="match status" value="1"/>
</dbReference>
<evidence type="ECO:0000256" key="3">
    <source>
        <dbReference type="SAM" id="MobiDB-lite"/>
    </source>
</evidence>
<dbReference type="EMBL" id="JABBXD010000001">
    <property type="protein sequence ID" value="MBD3584196.1"/>
    <property type="molecule type" value="Genomic_DNA"/>
</dbReference>
<dbReference type="RefSeq" id="WP_191021676.1">
    <property type="nucleotide sequence ID" value="NZ_JABBXD010000001.1"/>
</dbReference>
<dbReference type="InterPro" id="IPR007428">
    <property type="entry name" value="MlaA"/>
</dbReference>
<keyword evidence="6" id="KW-1185">Reference proteome</keyword>
<proteinExistence type="inferred from homology"/>
<dbReference type="PANTHER" id="PTHR30035:SF3">
    <property type="entry name" value="INTERMEMBRANE PHOSPHOLIPID TRANSPORT SYSTEM LIPOPROTEIN MLAA"/>
    <property type="match status" value="1"/>
</dbReference>
<feature type="chain" id="PRO_5045440919" evidence="4">
    <location>
        <begin position="22"/>
        <end position="296"/>
    </location>
</feature>
<name>A0ABR8LGH5_9ALTE</name>
<dbReference type="Proteomes" id="UP000624419">
    <property type="component" value="Unassembled WGS sequence"/>
</dbReference>
<feature type="signal peptide" evidence="4">
    <location>
        <begin position="1"/>
        <end position="21"/>
    </location>
</feature>
<keyword evidence="5" id="KW-0449">Lipoprotein</keyword>
<dbReference type="Pfam" id="PF04333">
    <property type="entry name" value="MlaA"/>
    <property type="match status" value="1"/>
</dbReference>
<accession>A0ABR8LGH5</accession>
<evidence type="ECO:0000313" key="5">
    <source>
        <dbReference type="EMBL" id="MBD3584196.1"/>
    </source>
</evidence>
<evidence type="ECO:0000256" key="2">
    <source>
        <dbReference type="ARBA" id="ARBA00022729"/>
    </source>
</evidence>
<dbReference type="PROSITE" id="PS51257">
    <property type="entry name" value="PROKAR_LIPOPROTEIN"/>
    <property type="match status" value="1"/>
</dbReference>
<comment type="caution">
    <text evidence="5">The sequence shown here is derived from an EMBL/GenBank/DDBJ whole genome shotgun (WGS) entry which is preliminary data.</text>
</comment>
<gene>
    <name evidence="5" type="ORF">HHX48_00420</name>
</gene>
<organism evidence="5 6">
    <name type="scientific">Salinimonas profundi</name>
    <dbReference type="NCBI Taxonomy" id="2729140"/>
    <lineage>
        <taxon>Bacteria</taxon>
        <taxon>Pseudomonadati</taxon>
        <taxon>Pseudomonadota</taxon>
        <taxon>Gammaproteobacteria</taxon>
        <taxon>Alteromonadales</taxon>
        <taxon>Alteromonadaceae</taxon>
        <taxon>Alteromonas/Salinimonas group</taxon>
        <taxon>Salinimonas</taxon>
    </lineage>
</organism>
<sequence>MLKNLFLKHTLLLLFLLSATACTTTDEPESLAQNESVAQKQQQNENVEKLRSGKDVTVQTSQGNISVSPNVVAITDAQDKQGNGEGPFYYDPWEDFNRAIFSFNNYSYEYVLSPAAQGYRYIVPAAARDKIGNAFDNIREPLNLLNNLAAGQFKEAGANLGRFAINSTLGLFGLFDPAKHWFDIDAQRQTLGDTLQHYDVGAGPYLVLPILGPGDSRSAFSLLTESFIHPIDQLVDSPDSYYIRSFDGFDDYSDQAETYDALYQQAEDPYIYFRNQYIQGKRRDEYFQYKQVDDNE</sequence>
<protein>
    <submittedName>
        <fullName evidence="5">VacJ family lipoprotein</fullName>
    </submittedName>
</protein>
<dbReference type="PRINTS" id="PR01805">
    <property type="entry name" value="VACJLIPOPROT"/>
</dbReference>
<keyword evidence="2 4" id="KW-0732">Signal</keyword>
<reference evidence="5 6" key="1">
    <citation type="submission" date="2020-04" db="EMBL/GenBank/DDBJ databases">
        <title>Salinimonas sp. HHU 13199.</title>
        <authorList>
            <person name="Cui X."/>
            <person name="Zhang D."/>
        </authorList>
    </citation>
    <scope>NUCLEOTIDE SEQUENCE [LARGE SCALE GENOMIC DNA]</scope>
    <source>
        <strain evidence="5 6">HHU 13199</strain>
    </source>
</reference>
<feature type="region of interest" description="Disordered" evidence="3">
    <location>
        <begin position="34"/>
        <end position="58"/>
    </location>
</feature>
<evidence type="ECO:0000256" key="4">
    <source>
        <dbReference type="SAM" id="SignalP"/>
    </source>
</evidence>
<evidence type="ECO:0000256" key="1">
    <source>
        <dbReference type="ARBA" id="ARBA00010634"/>
    </source>
</evidence>